<gene>
    <name evidence="2" type="ORF">SAMN02746066_03850</name>
</gene>
<accession>A0A1M7MJZ3</accession>
<dbReference type="OrthoDB" id="1706542at2"/>
<dbReference type="AlphaFoldDB" id="A0A1M7MJZ3"/>
<dbReference type="EMBL" id="FRCP01000021">
    <property type="protein sequence ID" value="SHM90774.1"/>
    <property type="molecule type" value="Genomic_DNA"/>
</dbReference>
<evidence type="ECO:0000313" key="2">
    <source>
        <dbReference type="EMBL" id="SHM90774.1"/>
    </source>
</evidence>
<dbReference type="Proteomes" id="UP000184038">
    <property type="component" value="Unassembled WGS sequence"/>
</dbReference>
<reference evidence="2 3" key="1">
    <citation type="submission" date="2016-11" db="EMBL/GenBank/DDBJ databases">
        <authorList>
            <person name="Jaros S."/>
            <person name="Januszkiewicz K."/>
            <person name="Wedrychowicz H."/>
        </authorList>
    </citation>
    <scope>NUCLEOTIDE SEQUENCE [LARGE SCALE GENOMIC DNA]</scope>
    <source>
        <strain evidence="2 3">DSM 15930</strain>
    </source>
</reference>
<dbReference type="SUPFAM" id="SSF47240">
    <property type="entry name" value="Ferritin-like"/>
    <property type="match status" value="1"/>
</dbReference>
<evidence type="ECO:0000259" key="1">
    <source>
        <dbReference type="Pfam" id="PF02915"/>
    </source>
</evidence>
<keyword evidence="3" id="KW-1185">Reference proteome</keyword>
<dbReference type="RefSeq" id="WP_073290378.1">
    <property type="nucleotide sequence ID" value="NZ_FRCP01000021.1"/>
</dbReference>
<dbReference type="Gene3D" id="1.20.1260.10">
    <property type="match status" value="1"/>
</dbReference>
<dbReference type="CDD" id="cd00657">
    <property type="entry name" value="Ferritin_like"/>
    <property type="match status" value="1"/>
</dbReference>
<dbReference type="Pfam" id="PF02915">
    <property type="entry name" value="Rubrerythrin"/>
    <property type="match status" value="1"/>
</dbReference>
<dbReference type="InterPro" id="IPR003251">
    <property type="entry name" value="Rr_diiron-bd_dom"/>
</dbReference>
<dbReference type="InterPro" id="IPR009078">
    <property type="entry name" value="Ferritin-like_SF"/>
</dbReference>
<proteinExistence type="predicted"/>
<organism evidence="2 3">
    <name type="scientific">Anaerosporobacter mobilis DSM 15930</name>
    <dbReference type="NCBI Taxonomy" id="1120996"/>
    <lineage>
        <taxon>Bacteria</taxon>
        <taxon>Bacillati</taxon>
        <taxon>Bacillota</taxon>
        <taxon>Clostridia</taxon>
        <taxon>Lachnospirales</taxon>
        <taxon>Lachnospiraceae</taxon>
        <taxon>Anaerosporobacter</taxon>
    </lineage>
</organism>
<sequence length="153" mass="17502">MILTEKETSVINDLMTQEKTCIEKYGKYSTYAKDTELKNLFSTLQEREQQHYNSLNQVLTGTVPSCDVNDSAGKNYNPTATYTIGKSNLEDKDNDCFLCTDAITTEKLVSSEYNSDVFAFRDTNIRKLLADIQVEEQNHAEMIYKYKTTNSMT</sequence>
<name>A0A1M7MJZ3_9FIRM</name>
<dbReference type="InterPro" id="IPR012347">
    <property type="entry name" value="Ferritin-like"/>
</dbReference>
<feature type="domain" description="Rubrerythrin diiron-binding" evidence="1">
    <location>
        <begin position="18"/>
        <end position="144"/>
    </location>
</feature>
<evidence type="ECO:0000313" key="3">
    <source>
        <dbReference type="Proteomes" id="UP000184038"/>
    </source>
</evidence>
<dbReference type="STRING" id="1120996.SAMN02746066_03850"/>
<protein>
    <submittedName>
        <fullName evidence="2">Coat F domain-containing protein</fullName>
    </submittedName>
</protein>